<gene>
    <name evidence="1" type="ORF">QRX88_17550</name>
</gene>
<dbReference type="Gene3D" id="3.30.2000.30">
    <property type="match status" value="1"/>
</dbReference>
<protein>
    <submittedName>
        <fullName evidence="1">Phage capsid protein</fullName>
    </submittedName>
</protein>
<reference evidence="1 2" key="1">
    <citation type="submission" date="2023-06" db="EMBL/GenBank/DDBJ databases">
        <title>Acute promotion of culturable opportunistic pathogens and persistent increase of antibiotic resistance following antibiotic exposure in mouse gut microbiota.</title>
        <authorList>
            <person name="Li L."/>
            <person name="Wang B."/>
            <person name="Sun Y."/>
            <person name="Wang M."/>
            <person name="Xu H."/>
        </authorList>
    </citation>
    <scope>NUCLEOTIDE SEQUENCE [LARGE SCALE GENOMIC DNA]</scope>
    <source>
        <strain evidence="1 2">CRI2_2</strain>
    </source>
</reference>
<sequence length="132" mass="14861">MVKTREQSIFDEMFKRSNALGYQTYDYKPASATSYPFVEFEDTQTLHSTNKSHVLGNVVIVISVWGLHTKRKQVSEMASALFEQAMQVNTSDGYSWTLDTNASDIQTVTDTSTNTPLKRGIIELNFRLIGGI</sequence>
<proteinExistence type="predicted"/>
<comment type="caution">
    <text evidence="1">The sequence shown here is derived from an EMBL/GenBank/DDBJ whole genome shotgun (WGS) entry which is preliminary data.</text>
</comment>
<evidence type="ECO:0000313" key="2">
    <source>
        <dbReference type="Proteomes" id="UP001241571"/>
    </source>
</evidence>
<accession>A0ABD4ZXM4</accession>
<evidence type="ECO:0000313" key="1">
    <source>
        <dbReference type="EMBL" id="MDL4937509.1"/>
    </source>
</evidence>
<dbReference type="InterPro" id="IPR053745">
    <property type="entry name" value="Viral_Tail_Comp_sf"/>
</dbReference>
<name>A0ABD4ZXM4_ENTGA</name>
<dbReference type="Proteomes" id="UP001241571">
    <property type="component" value="Unassembled WGS sequence"/>
</dbReference>
<dbReference type="EMBL" id="JASUBT010000021">
    <property type="protein sequence ID" value="MDL4937509.1"/>
    <property type="molecule type" value="Genomic_DNA"/>
</dbReference>
<organism evidence="1 2">
    <name type="scientific">Enterococcus gallinarum</name>
    <dbReference type="NCBI Taxonomy" id="1353"/>
    <lineage>
        <taxon>Bacteria</taxon>
        <taxon>Bacillati</taxon>
        <taxon>Bacillota</taxon>
        <taxon>Bacilli</taxon>
        <taxon>Lactobacillales</taxon>
        <taxon>Enterococcaceae</taxon>
        <taxon>Enterococcus</taxon>
    </lineage>
</organism>
<dbReference type="RefSeq" id="WP_103299989.1">
    <property type="nucleotide sequence ID" value="NZ_CP078505.1"/>
</dbReference>
<dbReference type="AlphaFoldDB" id="A0ABD4ZXM4"/>